<keyword evidence="4" id="KW-0347">Helicase</keyword>
<name>A0AAV4DMK5_9GAST</name>
<comment type="subcellular location">
    <subcellularLocation>
        <location evidence="1">Nucleus</location>
    </subcellularLocation>
</comment>
<dbReference type="Proteomes" id="UP000735302">
    <property type="component" value="Unassembled WGS sequence"/>
</dbReference>
<evidence type="ECO:0000256" key="6">
    <source>
        <dbReference type="ARBA" id="ARBA00023125"/>
    </source>
</evidence>
<evidence type="ECO:0000313" key="8">
    <source>
        <dbReference type="EMBL" id="GFO45381.1"/>
    </source>
</evidence>
<proteinExistence type="inferred from homology"/>
<evidence type="ECO:0000256" key="3">
    <source>
        <dbReference type="ARBA" id="ARBA00022741"/>
    </source>
</evidence>
<evidence type="ECO:0000256" key="1">
    <source>
        <dbReference type="ARBA" id="ARBA00004123"/>
    </source>
</evidence>
<dbReference type="Gene3D" id="1.20.120.850">
    <property type="entry name" value="SWI2/SNF2 ATPases, N-terminal domain"/>
    <property type="match status" value="1"/>
</dbReference>
<dbReference type="EMBL" id="BLXT01008059">
    <property type="protein sequence ID" value="GFO45381.1"/>
    <property type="molecule type" value="Genomic_DNA"/>
</dbReference>
<feature type="non-terminal residue" evidence="8">
    <location>
        <position position="58"/>
    </location>
</feature>
<gene>
    <name evidence="8" type="ORF">PoB_007188600</name>
</gene>
<evidence type="ECO:0000256" key="5">
    <source>
        <dbReference type="ARBA" id="ARBA00022840"/>
    </source>
</evidence>
<keyword evidence="9" id="KW-1185">Reference proteome</keyword>
<accession>A0AAV4DMK5</accession>
<dbReference type="AlphaFoldDB" id="A0AAV4DMK5"/>
<dbReference type="InterPro" id="IPR044574">
    <property type="entry name" value="ARIP4-like"/>
</dbReference>
<keyword evidence="6" id="KW-0238">DNA-binding</keyword>
<dbReference type="GO" id="GO:0003677">
    <property type="term" value="F:DNA binding"/>
    <property type="evidence" value="ECO:0007669"/>
    <property type="project" value="UniProtKB-KW"/>
</dbReference>
<keyword evidence="7" id="KW-0539">Nucleus</keyword>
<dbReference type="PANTHER" id="PTHR45797">
    <property type="entry name" value="RAD54-LIKE"/>
    <property type="match status" value="1"/>
</dbReference>
<evidence type="ECO:0000256" key="4">
    <source>
        <dbReference type="ARBA" id="ARBA00022806"/>
    </source>
</evidence>
<keyword evidence="4" id="KW-0378">Hydrolase</keyword>
<sequence>MEEKIYERQVTKLSLSQRVVDEHQIERHFSANDLKELYNFKPDRWDDGSEKPTLALPK</sequence>
<dbReference type="InterPro" id="IPR027417">
    <property type="entry name" value="P-loop_NTPase"/>
</dbReference>
<reference evidence="8 9" key="1">
    <citation type="journal article" date="2021" name="Elife">
        <title>Chloroplast acquisition without the gene transfer in kleptoplastic sea slugs, Plakobranchus ocellatus.</title>
        <authorList>
            <person name="Maeda T."/>
            <person name="Takahashi S."/>
            <person name="Yoshida T."/>
            <person name="Shimamura S."/>
            <person name="Takaki Y."/>
            <person name="Nagai Y."/>
            <person name="Toyoda A."/>
            <person name="Suzuki Y."/>
            <person name="Arimoto A."/>
            <person name="Ishii H."/>
            <person name="Satoh N."/>
            <person name="Nishiyama T."/>
            <person name="Hasebe M."/>
            <person name="Maruyama T."/>
            <person name="Minagawa J."/>
            <person name="Obokata J."/>
            <person name="Shigenobu S."/>
        </authorList>
    </citation>
    <scope>NUCLEOTIDE SEQUENCE [LARGE SCALE GENOMIC DNA]</scope>
</reference>
<comment type="caution">
    <text evidence="8">The sequence shown here is derived from an EMBL/GenBank/DDBJ whole genome shotgun (WGS) entry which is preliminary data.</text>
</comment>
<dbReference type="Gene3D" id="3.40.50.300">
    <property type="entry name" value="P-loop containing nucleotide triphosphate hydrolases"/>
    <property type="match status" value="1"/>
</dbReference>
<keyword evidence="5" id="KW-0067">ATP-binding</keyword>
<dbReference type="GO" id="GO:0005524">
    <property type="term" value="F:ATP binding"/>
    <property type="evidence" value="ECO:0007669"/>
    <property type="project" value="UniProtKB-KW"/>
</dbReference>
<evidence type="ECO:0000313" key="9">
    <source>
        <dbReference type="Proteomes" id="UP000735302"/>
    </source>
</evidence>
<evidence type="ECO:0000256" key="7">
    <source>
        <dbReference type="ARBA" id="ARBA00023242"/>
    </source>
</evidence>
<comment type="similarity">
    <text evidence="2">Belongs to the SNF2/RAD54 helicase family.</text>
</comment>
<keyword evidence="3" id="KW-0547">Nucleotide-binding</keyword>
<evidence type="ECO:0000256" key="2">
    <source>
        <dbReference type="ARBA" id="ARBA00007025"/>
    </source>
</evidence>
<dbReference type="GO" id="GO:0005634">
    <property type="term" value="C:nucleus"/>
    <property type="evidence" value="ECO:0007669"/>
    <property type="project" value="UniProtKB-SubCell"/>
</dbReference>
<dbReference type="PANTHER" id="PTHR45797:SF3">
    <property type="entry name" value="TRANSCRIPTIONAL REGULATOR ATRX HOMOLOG"/>
    <property type="match status" value="1"/>
</dbReference>
<dbReference type="GO" id="GO:0004386">
    <property type="term" value="F:helicase activity"/>
    <property type="evidence" value="ECO:0007669"/>
    <property type="project" value="UniProtKB-KW"/>
</dbReference>
<organism evidence="8 9">
    <name type="scientific">Plakobranchus ocellatus</name>
    <dbReference type="NCBI Taxonomy" id="259542"/>
    <lineage>
        <taxon>Eukaryota</taxon>
        <taxon>Metazoa</taxon>
        <taxon>Spiralia</taxon>
        <taxon>Lophotrochozoa</taxon>
        <taxon>Mollusca</taxon>
        <taxon>Gastropoda</taxon>
        <taxon>Heterobranchia</taxon>
        <taxon>Euthyneura</taxon>
        <taxon>Panpulmonata</taxon>
        <taxon>Sacoglossa</taxon>
        <taxon>Placobranchoidea</taxon>
        <taxon>Plakobranchidae</taxon>
        <taxon>Plakobranchus</taxon>
    </lineage>
</organism>
<protein>
    <submittedName>
        <fullName evidence="8">Transcriptional regulator atrx-like</fullName>
    </submittedName>
</protein>
<dbReference type="GO" id="GO:0016887">
    <property type="term" value="F:ATP hydrolysis activity"/>
    <property type="evidence" value="ECO:0007669"/>
    <property type="project" value="InterPro"/>
</dbReference>